<evidence type="ECO:0000313" key="4">
    <source>
        <dbReference type="EMBL" id="KAB0668264.1"/>
    </source>
</evidence>
<dbReference type="SUPFAM" id="SSF51735">
    <property type="entry name" value="NAD(P)-binding Rossmann-fold domains"/>
    <property type="match status" value="1"/>
</dbReference>
<name>A0ABQ6TK63_9BACT</name>
<keyword evidence="2" id="KW-0560">Oxidoreductase</keyword>
<dbReference type="Pfam" id="PF00106">
    <property type="entry name" value="adh_short"/>
    <property type="match status" value="1"/>
</dbReference>
<reference evidence="4 5" key="1">
    <citation type="journal article" date="2020" name="Microorganisms">
        <title>Description of Three Novel Members in the Family Geobacteraceae, Oryzomonas japonicum gen. nov., sp. nov., Oryzomonas sagensis sp. nov., and Oryzomonas ruber sp. nov.</title>
        <authorList>
            <person name="Xu Z."/>
            <person name="Masuda Y."/>
            <person name="Hayakawa C."/>
            <person name="Ushijima N."/>
            <person name="Kawano K."/>
            <person name="Shiratori Y."/>
            <person name="Senoo K."/>
            <person name="Itoh H."/>
        </authorList>
    </citation>
    <scope>NUCLEOTIDE SEQUENCE [LARGE SCALE GENOMIC DNA]</scope>
    <source>
        <strain evidence="4 5">Red100</strain>
    </source>
</reference>
<dbReference type="RefSeq" id="WP_151158299.1">
    <property type="nucleotide sequence ID" value="NZ_VZRA01000010.1"/>
</dbReference>
<comment type="caution">
    <text evidence="4">The sequence shown here is derived from an EMBL/GenBank/DDBJ whole genome shotgun (WGS) entry which is preliminary data.</text>
</comment>
<dbReference type="Gene3D" id="3.40.50.720">
    <property type="entry name" value="NAD(P)-binding Rossmann-like Domain"/>
    <property type="match status" value="1"/>
</dbReference>
<gene>
    <name evidence="4" type="ORF">F6V30_16525</name>
</gene>
<evidence type="ECO:0000256" key="3">
    <source>
        <dbReference type="RuleBase" id="RU000363"/>
    </source>
</evidence>
<dbReference type="InterPro" id="IPR036291">
    <property type="entry name" value="NAD(P)-bd_dom_sf"/>
</dbReference>
<sequence>MKLENKTILVTGSNRGIGKALVAALLKHPVTRIYAAARKTEDLPAFGDSRVVPLKLDITDLDLVKKAAGLAQDVDLLINNAGVATFSSVVTSEPDALKHDMEVNYLGTLNVVRSFAPVLEKRGGGAIANVISVVGLANMAAAGGYSASKAALFSATQAMRAELKAKGISVHGIFPGPIDTDMARDFDMPKTGAQETAENIIKGLLADQEDIFPDPMSAQVGELWAKDPKGLERQFSGM</sequence>
<keyword evidence="5" id="KW-1185">Reference proteome</keyword>
<dbReference type="PANTHER" id="PTHR44169">
    <property type="entry name" value="NADPH-DEPENDENT 1-ACYLDIHYDROXYACETONE PHOSPHATE REDUCTASE"/>
    <property type="match status" value="1"/>
</dbReference>
<dbReference type="EMBL" id="VZRA01000010">
    <property type="protein sequence ID" value="KAB0668264.1"/>
    <property type="molecule type" value="Genomic_DNA"/>
</dbReference>
<accession>A0ABQ6TK63</accession>
<evidence type="ECO:0000256" key="1">
    <source>
        <dbReference type="ARBA" id="ARBA00006484"/>
    </source>
</evidence>
<dbReference type="NCBIfam" id="NF006118">
    <property type="entry name" value="PRK08264.1-4"/>
    <property type="match status" value="1"/>
</dbReference>
<dbReference type="PRINTS" id="PR00080">
    <property type="entry name" value="SDRFAMILY"/>
</dbReference>
<evidence type="ECO:0000313" key="5">
    <source>
        <dbReference type="Proteomes" id="UP000798046"/>
    </source>
</evidence>
<dbReference type="PRINTS" id="PR00081">
    <property type="entry name" value="GDHRDH"/>
</dbReference>
<organism evidence="4 5">
    <name type="scientific">Oryzomonas sagensis</name>
    <dbReference type="NCBI Taxonomy" id="2603857"/>
    <lineage>
        <taxon>Bacteria</taxon>
        <taxon>Pseudomonadati</taxon>
        <taxon>Thermodesulfobacteriota</taxon>
        <taxon>Desulfuromonadia</taxon>
        <taxon>Geobacterales</taxon>
        <taxon>Geobacteraceae</taxon>
        <taxon>Oryzomonas</taxon>
    </lineage>
</organism>
<comment type="similarity">
    <text evidence="1 3">Belongs to the short-chain dehydrogenases/reductases (SDR) family.</text>
</comment>
<protein>
    <submittedName>
        <fullName evidence="4">SDR family oxidoreductase</fullName>
    </submittedName>
</protein>
<dbReference type="InterPro" id="IPR002347">
    <property type="entry name" value="SDR_fam"/>
</dbReference>
<evidence type="ECO:0000256" key="2">
    <source>
        <dbReference type="ARBA" id="ARBA00023002"/>
    </source>
</evidence>
<proteinExistence type="inferred from homology"/>
<dbReference type="PANTHER" id="PTHR44169:SF6">
    <property type="entry name" value="NADPH-DEPENDENT 1-ACYLDIHYDROXYACETONE PHOSPHATE REDUCTASE"/>
    <property type="match status" value="1"/>
</dbReference>
<dbReference type="Proteomes" id="UP000798046">
    <property type="component" value="Unassembled WGS sequence"/>
</dbReference>